<evidence type="ECO:0000256" key="3">
    <source>
        <dbReference type="ARBA" id="ARBA00022490"/>
    </source>
</evidence>
<evidence type="ECO:0000256" key="4">
    <source>
        <dbReference type="ARBA" id="ARBA00022723"/>
    </source>
</evidence>
<comment type="cofactor">
    <cofactor evidence="1">
        <name>Zn(2+)</name>
        <dbReference type="ChEBI" id="CHEBI:29105"/>
    </cofactor>
</comment>
<keyword evidence="6" id="KW-0862">Zinc</keyword>
<dbReference type="InterPro" id="IPR055438">
    <property type="entry name" value="AstE_AspA_cat"/>
</dbReference>
<keyword evidence="3" id="KW-0963">Cytoplasm</keyword>
<evidence type="ECO:0000256" key="2">
    <source>
        <dbReference type="ARBA" id="ARBA00004496"/>
    </source>
</evidence>
<feature type="non-terminal residue" evidence="8">
    <location>
        <position position="149"/>
    </location>
</feature>
<sequence length="149" mass="16504">MANGAKKSQMEHVSVPPLSSVAICGGTHGNELTGLYIVREMQKKKIEKVGSVSISTIVTNPRASEAGRRYIEMDLNRCFTDVLLSSSITESTPYELRRAQELNAQLGPKGSTDAVDLLIDLHNTTANMGLCLIFYTLDWITLHIYKYIQ</sequence>
<dbReference type="SUPFAM" id="SSF53187">
    <property type="entry name" value="Zn-dependent exopeptidases"/>
    <property type="match status" value="1"/>
</dbReference>
<reference evidence="8 9" key="1">
    <citation type="submission" date="2021-07" db="EMBL/GenBank/DDBJ databases">
        <authorList>
            <person name="Palmer J.M."/>
        </authorList>
    </citation>
    <scope>NUCLEOTIDE SEQUENCE [LARGE SCALE GENOMIC DNA]</scope>
    <source>
        <strain evidence="8 9">AT_MEX2019</strain>
        <tissue evidence="8">Muscle</tissue>
    </source>
</reference>
<comment type="subcellular location">
    <subcellularLocation>
        <location evidence="2">Cytoplasm</location>
    </subcellularLocation>
</comment>
<dbReference type="Gene3D" id="3.40.630.10">
    <property type="entry name" value="Zn peptidases"/>
    <property type="match status" value="1"/>
</dbReference>
<gene>
    <name evidence="8" type="ORF">ATANTOWER_001557</name>
</gene>
<organism evidence="8 9">
    <name type="scientific">Ataeniobius toweri</name>
    <dbReference type="NCBI Taxonomy" id="208326"/>
    <lineage>
        <taxon>Eukaryota</taxon>
        <taxon>Metazoa</taxon>
        <taxon>Chordata</taxon>
        <taxon>Craniata</taxon>
        <taxon>Vertebrata</taxon>
        <taxon>Euteleostomi</taxon>
        <taxon>Actinopterygii</taxon>
        <taxon>Neopterygii</taxon>
        <taxon>Teleostei</taxon>
        <taxon>Neoteleostei</taxon>
        <taxon>Acanthomorphata</taxon>
        <taxon>Ovalentaria</taxon>
        <taxon>Atherinomorphae</taxon>
        <taxon>Cyprinodontiformes</taxon>
        <taxon>Goodeidae</taxon>
        <taxon>Ataeniobius</taxon>
    </lineage>
</organism>
<dbReference type="Pfam" id="PF24827">
    <property type="entry name" value="AstE_AspA_cat"/>
    <property type="match status" value="1"/>
</dbReference>
<keyword evidence="5" id="KW-0378">Hydrolase</keyword>
<dbReference type="PANTHER" id="PTHR15162:SF5">
    <property type="entry name" value="N-ACYL-AROMATIC-L-AMINO ACID AMIDOHYDROLASE (CARBOXYLATE-FORMING)"/>
    <property type="match status" value="1"/>
</dbReference>
<evidence type="ECO:0000256" key="1">
    <source>
        <dbReference type="ARBA" id="ARBA00001947"/>
    </source>
</evidence>
<evidence type="ECO:0000259" key="7">
    <source>
        <dbReference type="Pfam" id="PF24827"/>
    </source>
</evidence>
<dbReference type="PANTHER" id="PTHR15162">
    <property type="entry name" value="ASPARTOACYLASE"/>
    <property type="match status" value="1"/>
</dbReference>
<keyword evidence="4" id="KW-0479">Metal-binding</keyword>
<feature type="domain" description="Succinylglutamate desuccinylase/Aspartoacylase catalytic" evidence="7">
    <location>
        <begin position="19"/>
        <end position="134"/>
    </location>
</feature>
<protein>
    <recommendedName>
        <fullName evidence="7">Succinylglutamate desuccinylase/Aspartoacylase catalytic domain-containing protein</fullName>
    </recommendedName>
</protein>
<keyword evidence="9" id="KW-1185">Reference proteome</keyword>
<dbReference type="InterPro" id="IPR050178">
    <property type="entry name" value="AspA/AstE_fam"/>
</dbReference>
<comment type="caution">
    <text evidence="8">The sequence shown here is derived from an EMBL/GenBank/DDBJ whole genome shotgun (WGS) entry which is preliminary data.</text>
</comment>
<evidence type="ECO:0000256" key="6">
    <source>
        <dbReference type="ARBA" id="ARBA00022833"/>
    </source>
</evidence>
<proteinExistence type="predicted"/>
<name>A0ABU7AED8_9TELE</name>
<dbReference type="Proteomes" id="UP001345963">
    <property type="component" value="Unassembled WGS sequence"/>
</dbReference>
<evidence type="ECO:0000313" key="8">
    <source>
        <dbReference type="EMBL" id="MED6235884.1"/>
    </source>
</evidence>
<dbReference type="EMBL" id="JAHUTI010010994">
    <property type="protein sequence ID" value="MED6235884.1"/>
    <property type="molecule type" value="Genomic_DNA"/>
</dbReference>
<accession>A0ABU7AED8</accession>
<evidence type="ECO:0000313" key="9">
    <source>
        <dbReference type="Proteomes" id="UP001345963"/>
    </source>
</evidence>
<evidence type="ECO:0000256" key="5">
    <source>
        <dbReference type="ARBA" id="ARBA00022801"/>
    </source>
</evidence>